<dbReference type="PANTHER" id="PTHR36570">
    <property type="entry name" value="DISULFIDE BOND FORMATION PROTEIN B"/>
    <property type="match status" value="1"/>
</dbReference>
<reference evidence="16" key="1">
    <citation type="submission" date="2024-07" db="EMBL/GenBank/DDBJ databases">
        <title>Genome Analysis of a Potential Novel Vibrio Species Secreting pH- and Thermo-stable Alginate Lyase and its Application in Producing Alginate Oligosaccharides.</title>
        <authorList>
            <person name="Huang H."/>
            <person name="Bao K."/>
        </authorList>
    </citation>
    <scope>NUCLEOTIDE SEQUENCE</scope>
    <source>
        <strain evidence="16">HB236076</strain>
    </source>
</reference>
<evidence type="ECO:0000256" key="2">
    <source>
        <dbReference type="ARBA" id="ARBA00008823"/>
    </source>
</evidence>
<evidence type="ECO:0000256" key="14">
    <source>
        <dbReference type="HAMAP-Rule" id="MF_00286"/>
    </source>
</evidence>
<feature type="transmembrane region" description="Helical" evidence="15">
    <location>
        <begin position="148"/>
        <end position="169"/>
    </location>
</feature>
<dbReference type="InterPro" id="IPR003752">
    <property type="entry name" value="DiS_bond_form_DsbB/BdbC"/>
</dbReference>
<keyword evidence="6 14" id="KW-0812">Transmembrane</keyword>
<dbReference type="GO" id="GO:0015035">
    <property type="term" value="F:protein-disulfide reductase activity"/>
    <property type="evidence" value="ECO:0007669"/>
    <property type="project" value="UniProtKB-UniRule"/>
</dbReference>
<evidence type="ECO:0000256" key="10">
    <source>
        <dbReference type="ARBA" id="ARBA00023136"/>
    </source>
</evidence>
<comment type="function">
    <text evidence="14">Required for disulfide bond formation in some periplasmic proteins. Acts by oxidizing the DsbA protein.</text>
</comment>
<keyword evidence="11 14" id="KW-1015">Disulfide bond</keyword>
<keyword evidence="8 14" id="KW-1133">Transmembrane helix</keyword>
<proteinExistence type="inferred from homology"/>
<keyword evidence="5" id="KW-0997">Cell inner membrane</keyword>
<dbReference type="SUPFAM" id="SSF158442">
    <property type="entry name" value="DsbB-like"/>
    <property type="match status" value="1"/>
</dbReference>
<dbReference type="EMBL" id="CP162601">
    <property type="protein sequence ID" value="XDK24267.1"/>
    <property type="molecule type" value="Genomic_DNA"/>
</dbReference>
<comment type="similarity">
    <text evidence="2 14">Belongs to the DsbB family.</text>
</comment>
<dbReference type="GO" id="GO:0006457">
    <property type="term" value="P:protein folding"/>
    <property type="evidence" value="ECO:0007669"/>
    <property type="project" value="InterPro"/>
</dbReference>
<dbReference type="RefSeq" id="WP_306100326.1">
    <property type="nucleotide sequence ID" value="NZ_CP162601.1"/>
</dbReference>
<evidence type="ECO:0000256" key="15">
    <source>
        <dbReference type="SAM" id="Phobius"/>
    </source>
</evidence>
<keyword evidence="12 14" id="KW-0143">Chaperone</keyword>
<dbReference type="InterPro" id="IPR022920">
    <property type="entry name" value="Disulphide_bond_form_DsbB"/>
</dbReference>
<feature type="topological domain" description="Cytoplasmic" evidence="14">
    <location>
        <begin position="1"/>
        <end position="16"/>
    </location>
</feature>
<evidence type="ECO:0000256" key="5">
    <source>
        <dbReference type="ARBA" id="ARBA00022519"/>
    </source>
</evidence>
<feature type="disulfide bond" description="Redox-active" evidence="14">
    <location>
        <begin position="43"/>
        <end position="46"/>
    </location>
</feature>
<evidence type="ECO:0000256" key="8">
    <source>
        <dbReference type="ARBA" id="ARBA00022989"/>
    </source>
</evidence>
<feature type="topological domain" description="Cytoplasmic" evidence="14">
    <location>
        <begin position="167"/>
        <end position="172"/>
    </location>
</feature>
<feature type="transmembrane region" description="Helical" evidence="15">
    <location>
        <begin position="47"/>
        <end position="67"/>
    </location>
</feature>
<evidence type="ECO:0000313" key="16">
    <source>
        <dbReference type="EMBL" id="XDK24267.1"/>
    </source>
</evidence>
<organism evidence="16">
    <name type="scientific">Vibrio sp. HB236076</name>
    <dbReference type="NCBI Taxonomy" id="3232307"/>
    <lineage>
        <taxon>Bacteria</taxon>
        <taxon>Pseudomonadati</taxon>
        <taxon>Pseudomonadota</taxon>
        <taxon>Gammaproteobacteria</taxon>
        <taxon>Vibrionales</taxon>
        <taxon>Vibrionaceae</taxon>
        <taxon>Vibrio</taxon>
    </lineage>
</organism>
<dbReference type="PANTHER" id="PTHR36570:SF2">
    <property type="entry name" value="DISULFIDE BOND FORMATION PROTEIN B"/>
    <property type="match status" value="1"/>
</dbReference>
<dbReference type="GO" id="GO:0009055">
    <property type="term" value="F:electron transfer activity"/>
    <property type="evidence" value="ECO:0007669"/>
    <property type="project" value="UniProtKB-UniRule"/>
</dbReference>
<keyword evidence="7 14" id="KW-0249">Electron transport</keyword>
<dbReference type="Pfam" id="PF02600">
    <property type="entry name" value="DsbB"/>
    <property type="match status" value="1"/>
</dbReference>
<evidence type="ECO:0000256" key="11">
    <source>
        <dbReference type="ARBA" id="ARBA00023157"/>
    </source>
</evidence>
<feature type="topological domain" description="Periplasmic" evidence="14">
    <location>
        <begin position="93"/>
        <end position="147"/>
    </location>
</feature>
<evidence type="ECO:0000256" key="12">
    <source>
        <dbReference type="ARBA" id="ARBA00023186"/>
    </source>
</evidence>
<evidence type="ECO:0000256" key="1">
    <source>
        <dbReference type="ARBA" id="ARBA00004429"/>
    </source>
</evidence>
<feature type="disulfide bond" description="Redox-active" evidence="14">
    <location>
        <begin position="107"/>
        <end position="133"/>
    </location>
</feature>
<evidence type="ECO:0000256" key="6">
    <source>
        <dbReference type="ARBA" id="ARBA00022692"/>
    </source>
</evidence>
<keyword evidence="9 14" id="KW-0560">Oxidoreductase</keyword>
<evidence type="ECO:0000256" key="3">
    <source>
        <dbReference type="ARBA" id="ARBA00022448"/>
    </source>
</evidence>
<dbReference type="AlphaFoldDB" id="A0AB39H8I5"/>
<evidence type="ECO:0000256" key="4">
    <source>
        <dbReference type="ARBA" id="ARBA00022475"/>
    </source>
</evidence>
<dbReference type="Gene3D" id="1.20.1550.10">
    <property type="entry name" value="DsbB-like"/>
    <property type="match status" value="1"/>
</dbReference>
<keyword evidence="3 14" id="KW-0813">Transport</keyword>
<dbReference type="NCBIfam" id="NF002485">
    <property type="entry name" value="PRK01749.1"/>
    <property type="match status" value="1"/>
</dbReference>
<dbReference type="KEGG" id="vih:AB0763_08500"/>
<dbReference type="InterPro" id="IPR023380">
    <property type="entry name" value="DsbB-like_sf"/>
</dbReference>
<protein>
    <recommendedName>
        <fullName evidence="14">Disulfide bond formation protein B</fullName>
    </recommendedName>
    <alternativeName>
        <fullName evidence="14">Disulfide oxidoreductase</fullName>
    </alternativeName>
</protein>
<keyword evidence="10 14" id="KW-0472">Membrane</keyword>
<keyword evidence="4 14" id="KW-1003">Cell membrane</keyword>
<feature type="transmembrane region" description="Helical" evidence="15">
    <location>
        <begin position="74"/>
        <end position="92"/>
    </location>
</feature>
<comment type="subcellular location">
    <subcellularLocation>
        <location evidence="1">Cell inner membrane</location>
        <topology evidence="1">Multi-pass membrane protein</topology>
    </subcellularLocation>
    <subcellularLocation>
        <location evidence="14">Cell membrane</location>
        <topology evidence="14">Multi-pass membrane protein</topology>
    </subcellularLocation>
</comment>
<dbReference type="HAMAP" id="MF_00286">
    <property type="entry name" value="DsbB"/>
    <property type="match status" value="1"/>
</dbReference>
<sequence length="172" mass="19244">MKLFAKLNQFSRQRTAWTLLVCCALGLEVTALYFQHVMSLAPCVMCIYERIAMLGIAFGGLIGIVGCKRLLLRLSAVGLWLYSSIQGVLLGMEHVGYQIDPSPFATCTVLLNFPSWLPLDQWIPAFFKASGDCSDIVWQWLNLSMPQWLLVIFVANAVIATLVLISQVFRAR</sequence>
<accession>A0AB39H8I5</accession>
<keyword evidence="13 14" id="KW-0676">Redox-active center</keyword>
<gene>
    <name evidence="14 16" type="primary">dsbB</name>
    <name evidence="16" type="ORF">AB0763_08500</name>
</gene>
<evidence type="ECO:0000256" key="13">
    <source>
        <dbReference type="ARBA" id="ARBA00023284"/>
    </source>
</evidence>
<dbReference type="GO" id="GO:0005886">
    <property type="term" value="C:plasma membrane"/>
    <property type="evidence" value="ECO:0007669"/>
    <property type="project" value="UniProtKB-SubCell"/>
</dbReference>
<evidence type="ECO:0000256" key="7">
    <source>
        <dbReference type="ARBA" id="ARBA00022982"/>
    </source>
</evidence>
<name>A0AB39H8I5_9VIBR</name>
<feature type="topological domain" description="Periplasmic" evidence="14">
    <location>
        <begin position="34"/>
        <end position="51"/>
    </location>
</feature>
<evidence type="ECO:0000256" key="9">
    <source>
        <dbReference type="ARBA" id="ARBA00023002"/>
    </source>
</evidence>
<comment type="caution">
    <text evidence="14">Lacks conserved residue(s) required for the propagation of feature annotation.</text>
</comment>
<dbReference type="InterPro" id="IPR050183">
    <property type="entry name" value="DsbB"/>
</dbReference>